<feature type="transmembrane region" description="Helical" evidence="1">
    <location>
        <begin position="272"/>
        <end position="290"/>
    </location>
</feature>
<keyword evidence="1" id="KW-0472">Membrane</keyword>
<evidence type="ECO:0000256" key="1">
    <source>
        <dbReference type="SAM" id="Phobius"/>
    </source>
</evidence>
<protein>
    <recommendedName>
        <fullName evidence="3">Glycosyltransferase RgtA/B/C/D-like domain-containing protein</fullName>
    </recommendedName>
</protein>
<dbReference type="HOGENOM" id="CLU_528818_0_0_0"/>
<feature type="transmembrane region" description="Helical" evidence="1">
    <location>
        <begin position="345"/>
        <end position="362"/>
    </location>
</feature>
<keyword evidence="1" id="KW-1133">Transmembrane helix</keyword>
<feature type="transmembrane region" description="Helical" evidence="1">
    <location>
        <begin position="138"/>
        <end position="167"/>
    </location>
</feature>
<evidence type="ECO:0000313" key="2">
    <source>
        <dbReference type="EMBL" id="ABJ83151.1"/>
    </source>
</evidence>
<proteinExistence type="predicted"/>
<feature type="transmembrane region" description="Helical" evidence="1">
    <location>
        <begin position="187"/>
        <end position="210"/>
    </location>
</feature>
<keyword evidence="1" id="KW-0812">Transmembrane</keyword>
<feature type="transmembrane region" description="Helical" evidence="1">
    <location>
        <begin position="297"/>
        <end position="314"/>
    </location>
</feature>
<name>Q026B8_SOLUE</name>
<feature type="transmembrane region" description="Helical" evidence="1">
    <location>
        <begin position="230"/>
        <end position="249"/>
    </location>
</feature>
<reference evidence="2" key="1">
    <citation type="submission" date="2006-10" db="EMBL/GenBank/DDBJ databases">
        <title>Complete sequence of Solibacter usitatus Ellin6076.</title>
        <authorList>
            <consortium name="US DOE Joint Genome Institute"/>
            <person name="Copeland A."/>
            <person name="Lucas S."/>
            <person name="Lapidus A."/>
            <person name="Barry K."/>
            <person name="Detter J.C."/>
            <person name="Glavina del Rio T."/>
            <person name="Hammon N."/>
            <person name="Israni S."/>
            <person name="Dalin E."/>
            <person name="Tice H."/>
            <person name="Pitluck S."/>
            <person name="Thompson L.S."/>
            <person name="Brettin T."/>
            <person name="Bruce D."/>
            <person name="Han C."/>
            <person name="Tapia R."/>
            <person name="Gilna P."/>
            <person name="Schmutz J."/>
            <person name="Larimer F."/>
            <person name="Land M."/>
            <person name="Hauser L."/>
            <person name="Kyrpides N."/>
            <person name="Mikhailova N."/>
            <person name="Janssen P.H."/>
            <person name="Kuske C.R."/>
            <person name="Richardson P."/>
        </authorList>
    </citation>
    <scope>NUCLEOTIDE SEQUENCE</scope>
    <source>
        <strain evidence="2">Ellin6076</strain>
    </source>
</reference>
<gene>
    <name evidence="2" type="ordered locus">Acid_2161</name>
</gene>
<dbReference type="EMBL" id="CP000473">
    <property type="protein sequence ID" value="ABJ83151.1"/>
    <property type="molecule type" value="Genomic_DNA"/>
</dbReference>
<sequence length="538" mass="59355">MNGAMLDCGSTRRAVPLSKALTCALPALLVASLCLLPLLNKPFLIDDPEYLGMAKQIVKHPLHPMDFRICWNMAPCTKLYNVTPGNTLMGYALVPTVLLGSTEWMAHLTQVVFVWAAVIAMSAFLLRSGYSSGDATSGALFLVAIPPFLPMASTAMPDILATALGVLSFERLAAWKAFGKWDQGAGAGVALGLAGIARPHLSLLLPLAVFYLFESVNPKDMLAQIREKSVMWLPVLIGVCVLLGVILATRETTLSLDPPAAARGFHKIPKNLLAYLGYLCFPLPLAAYWIAARWRTYPHRFVIAVLTLATAGMLLKPLWYGFAIVSGVMLAELLLQALRKRDHMEMFLALWLLVPLPIVYYFHLPLKYLLPCMPAVIITCFRLGSCLSNRTFRGAKVLTIWTGVIFSILILRSDAELAEFGRTALESLIRPHVAAGEKVWYGGEFSVYWYARFAGAELLVPGEREPKPGDLLAIGRWEGGDTALDMFPKRTLLQSISHRYSFGRTMGAGIGLYTNVLGFWPWGFGSSELDRYEIWRID</sequence>
<dbReference type="AlphaFoldDB" id="Q026B8"/>
<feature type="transmembrane region" description="Helical" evidence="1">
    <location>
        <begin position="104"/>
        <end position="126"/>
    </location>
</feature>
<feature type="transmembrane region" description="Helical" evidence="1">
    <location>
        <begin position="20"/>
        <end position="39"/>
    </location>
</feature>
<organism evidence="2">
    <name type="scientific">Solibacter usitatus (strain Ellin6076)</name>
    <dbReference type="NCBI Taxonomy" id="234267"/>
    <lineage>
        <taxon>Bacteria</taxon>
        <taxon>Pseudomonadati</taxon>
        <taxon>Acidobacteriota</taxon>
        <taxon>Terriglobia</taxon>
        <taxon>Bryobacterales</taxon>
        <taxon>Solibacteraceae</taxon>
        <taxon>Candidatus Solibacter</taxon>
    </lineage>
</organism>
<dbReference type="KEGG" id="sus:Acid_2161"/>
<evidence type="ECO:0008006" key="3">
    <source>
        <dbReference type="Google" id="ProtNLM"/>
    </source>
</evidence>
<dbReference type="eggNOG" id="ENOG5033TAT">
    <property type="taxonomic scope" value="Bacteria"/>
</dbReference>
<accession>Q026B8</accession>
<dbReference type="InParanoid" id="Q026B8"/>
<dbReference type="STRING" id="234267.Acid_2161"/>